<proteinExistence type="predicted"/>
<protein>
    <submittedName>
        <fullName evidence="2">Uncharacterized protein</fullName>
    </submittedName>
</protein>
<feature type="region of interest" description="Disordered" evidence="1">
    <location>
        <begin position="27"/>
        <end position="51"/>
    </location>
</feature>
<evidence type="ECO:0000313" key="2">
    <source>
        <dbReference type="EMBL" id="EJX01989.1"/>
    </source>
</evidence>
<organism evidence="2">
    <name type="scientific">gut metagenome</name>
    <dbReference type="NCBI Taxonomy" id="749906"/>
    <lineage>
        <taxon>unclassified sequences</taxon>
        <taxon>metagenomes</taxon>
        <taxon>organismal metagenomes</taxon>
    </lineage>
</organism>
<sequence length="51" mass="5551">MSGRSGQAFRCGGGCLLLRADRRRNLPAHLPEPSGLAAHGKRDFGRDGRLY</sequence>
<name>J9G543_9ZZZZ</name>
<reference evidence="2" key="1">
    <citation type="journal article" date="2012" name="PLoS ONE">
        <title>Gene sets for utilization of primary and secondary nutrition supplies in the distal gut of endangered iberian lynx.</title>
        <authorList>
            <person name="Alcaide M."/>
            <person name="Messina E."/>
            <person name="Richter M."/>
            <person name="Bargiela R."/>
            <person name="Peplies J."/>
            <person name="Huws S.A."/>
            <person name="Newbold C.J."/>
            <person name="Golyshin P.N."/>
            <person name="Simon M.A."/>
            <person name="Lopez G."/>
            <person name="Yakimov M.M."/>
            <person name="Ferrer M."/>
        </authorList>
    </citation>
    <scope>NUCLEOTIDE SEQUENCE</scope>
</reference>
<dbReference type="EMBL" id="AMCI01002733">
    <property type="protein sequence ID" value="EJX01989.1"/>
    <property type="molecule type" value="Genomic_DNA"/>
</dbReference>
<feature type="compositionally biased region" description="Basic and acidic residues" evidence="1">
    <location>
        <begin position="40"/>
        <end position="51"/>
    </location>
</feature>
<comment type="caution">
    <text evidence="2">The sequence shown here is derived from an EMBL/GenBank/DDBJ whole genome shotgun (WGS) entry which is preliminary data.</text>
</comment>
<accession>J9G543</accession>
<gene>
    <name evidence="2" type="ORF">EVA_09908</name>
</gene>
<dbReference type="AlphaFoldDB" id="J9G543"/>
<evidence type="ECO:0000256" key="1">
    <source>
        <dbReference type="SAM" id="MobiDB-lite"/>
    </source>
</evidence>